<name>A0A0L8GZE1_OCTBM</name>
<gene>
    <name evidence="3" type="ORF">OCBIM_22025431mg</name>
</gene>
<sequence>MNVFLYLMRLRLWLLLEDLAYCFCISTIACGTIFDKWIDYLDVQLSFLAIWPSRKAVNVHMLPSFHAKYPTCRVIVDCTEILRLLPYKAKH</sequence>
<proteinExistence type="predicted"/>
<feature type="domain" description="Transposase Helix-turn-helix" evidence="2">
    <location>
        <begin position="3"/>
        <end position="46"/>
    </location>
</feature>
<dbReference type="EMBL" id="KQ419797">
    <property type="protein sequence ID" value="KOF82333.1"/>
    <property type="molecule type" value="Genomic_DNA"/>
</dbReference>
<organism evidence="3">
    <name type="scientific">Octopus bimaculoides</name>
    <name type="common">California two-spotted octopus</name>
    <dbReference type="NCBI Taxonomy" id="37653"/>
    <lineage>
        <taxon>Eukaryota</taxon>
        <taxon>Metazoa</taxon>
        <taxon>Spiralia</taxon>
        <taxon>Lophotrochozoa</taxon>
        <taxon>Mollusca</taxon>
        <taxon>Cephalopoda</taxon>
        <taxon>Coleoidea</taxon>
        <taxon>Octopodiformes</taxon>
        <taxon>Octopoda</taxon>
        <taxon>Incirrata</taxon>
        <taxon>Octopodidae</taxon>
        <taxon>Octopus</taxon>
    </lineage>
</organism>
<dbReference type="Pfam" id="PF13613">
    <property type="entry name" value="HTH_Tnp_4"/>
    <property type="match status" value="1"/>
</dbReference>
<dbReference type="OrthoDB" id="6050095at2759"/>
<evidence type="ECO:0000256" key="1">
    <source>
        <dbReference type="SAM" id="Phobius"/>
    </source>
</evidence>
<dbReference type="AlphaFoldDB" id="A0A0L8GZE1"/>
<protein>
    <recommendedName>
        <fullName evidence="2">Transposase Helix-turn-helix domain-containing protein</fullName>
    </recommendedName>
</protein>
<feature type="transmembrane region" description="Helical" evidence="1">
    <location>
        <begin position="12"/>
        <end position="34"/>
    </location>
</feature>
<keyword evidence="1" id="KW-0472">Membrane</keyword>
<dbReference type="InterPro" id="IPR027805">
    <property type="entry name" value="Transposase_HTH_dom"/>
</dbReference>
<evidence type="ECO:0000259" key="2">
    <source>
        <dbReference type="Pfam" id="PF13613"/>
    </source>
</evidence>
<keyword evidence="1" id="KW-1133">Transmembrane helix</keyword>
<dbReference type="PANTHER" id="PTHR23080">
    <property type="entry name" value="THAP DOMAIN PROTEIN"/>
    <property type="match status" value="1"/>
</dbReference>
<evidence type="ECO:0000313" key="3">
    <source>
        <dbReference type="EMBL" id="KOF82333.1"/>
    </source>
</evidence>
<dbReference type="PANTHER" id="PTHR23080:SF143">
    <property type="entry name" value="SI:DKEY-56D12.4"/>
    <property type="match status" value="1"/>
</dbReference>
<reference evidence="3" key="1">
    <citation type="submission" date="2015-07" db="EMBL/GenBank/DDBJ databases">
        <title>MeaNS - Measles Nucleotide Surveillance Program.</title>
        <authorList>
            <person name="Tran T."/>
            <person name="Druce J."/>
        </authorList>
    </citation>
    <scope>NUCLEOTIDE SEQUENCE</scope>
    <source>
        <strain evidence="3">UCB-OBI-ISO-001</strain>
        <tissue evidence="3">Gonad</tissue>
    </source>
</reference>
<accession>A0A0L8GZE1</accession>
<keyword evidence="1" id="KW-0812">Transmembrane</keyword>